<evidence type="ECO:0000256" key="1">
    <source>
        <dbReference type="ARBA" id="ARBA00006484"/>
    </source>
</evidence>
<dbReference type="EMBL" id="JAGYVZ010000016">
    <property type="protein sequence ID" value="MBS7232626.1"/>
    <property type="molecule type" value="Genomic_DNA"/>
</dbReference>
<reference evidence="4 5" key="1">
    <citation type="journal article" date="2018" name="Int. J. Syst. Evol. Microbiol.">
        <title>Flavobacterium chryseum sp. nov. and Flavobacterium psychroterrae sp. nov., novel environmental bacteria isolated from Antarctica.</title>
        <authorList>
            <person name="Kralova S."/>
            <person name="Svec P."/>
            <person name="Busse H.J."/>
            <person name="Stankova E."/>
            <person name="Vaczi P."/>
            <person name="Sedlacek I."/>
        </authorList>
    </citation>
    <scope>NUCLEOTIDE SEQUENCE [LARGE SCALE GENOMIC DNA]</scope>
    <source>
        <strain evidence="4 5">CCM 8827</strain>
    </source>
</reference>
<sequence length="266" mass="29363">MHQQGIGKATAKHFSANGWNVIATMRTPEKEQELSLLDNVLVTKLDVRDEQTIKNAIAEGLQKFGKIDLVVNNAGYGQYGIFESVTPEQIRAQFETNVFGVMNVMRAIVPYYRSQNEGMIINISSAGGRITLPLISTYMSSKFALEGFSESVSYELASQNIILKLVEPGGVDTPFHITSGEKFALNPELKSYNEFSENVTKSISRLAEGVTSAHAVAEVVFGAATDDTDTLRYQSGEDSKAWIKARTSMADGEYMNHMKNNVFQLK</sequence>
<dbReference type="PRINTS" id="PR00081">
    <property type="entry name" value="GDHRDH"/>
</dbReference>
<evidence type="ECO:0000313" key="4">
    <source>
        <dbReference type="EMBL" id="MBS7232626.1"/>
    </source>
</evidence>
<dbReference type="PANTHER" id="PTHR43976">
    <property type="entry name" value="SHORT CHAIN DEHYDROGENASE"/>
    <property type="match status" value="1"/>
</dbReference>
<dbReference type="PANTHER" id="PTHR43976:SF16">
    <property type="entry name" value="SHORT-CHAIN DEHYDROGENASE_REDUCTASE FAMILY PROTEIN"/>
    <property type="match status" value="1"/>
</dbReference>
<evidence type="ECO:0000256" key="2">
    <source>
        <dbReference type="ARBA" id="ARBA00023002"/>
    </source>
</evidence>
<protein>
    <submittedName>
        <fullName evidence="4">SDR family oxidoreductase</fullName>
    </submittedName>
</protein>
<name>A0ABS5PG08_9FLAO</name>
<evidence type="ECO:0000256" key="3">
    <source>
        <dbReference type="RuleBase" id="RU000363"/>
    </source>
</evidence>
<organism evidence="4 5">
    <name type="scientific">Flavobacterium psychroterrae</name>
    <dbReference type="NCBI Taxonomy" id="2133767"/>
    <lineage>
        <taxon>Bacteria</taxon>
        <taxon>Pseudomonadati</taxon>
        <taxon>Bacteroidota</taxon>
        <taxon>Flavobacteriia</taxon>
        <taxon>Flavobacteriales</taxon>
        <taxon>Flavobacteriaceae</taxon>
        <taxon>Flavobacterium</taxon>
    </lineage>
</organism>
<keyword evidence="5" id="KW-1185">Reference proteome</keyword>
<dbReference type="PRINTS" id="PR00080">
    <property type="entry name" value="SDRFAMILY"/>
</dbReference>
<keyword evidence="2" id="KW-0560">Oxidoreductase</keyword>
<gene>
    <name evidence="4" type="ORF">KHA90_16530</name>
</gene>
<dbReference type="SUPFAM" id="SSF51735">
    <property type="entry name" value="NAD(P)-binding Rossmann-fold domains"/>
    <property type="match status" value="1"/>
</dbReference>
<dbReference type="InterPro" id="IPR002347">
    <property type="entry name" value="SDR_fam"/>
</dbReference>
<dbReference type="CDD" id="cd05374">
    <property type="entry name" value="17beta-HSD-like_SDR_c"/>
    <property type="match status" value="1"/>
</dbReference>
<proteinExistence type="inferred from homology"/>
<dbReference type="RefSeq" id="WP_213303028.1">
    <property type="nucleotide sequence ID" value="NZ_JAGYVZ010000016.1"/>
</dbReference>
<accession>A0ABS5PG08</accession>
<dbReference type="Gene3D" id="3.40.50.720">
    <property type="entry name" value="NAD(P)-binding Rossmann-like Domain"/>
    <property type="match status" value="1"/>
</dbReference>
<dbReference type="Pfam" id="PF00106">
    <property type="entry name" value="adh_short"/>
    <property type="match status" value="1"/>
</dbReference>
<dbReference type="InterPro" id="IPR051911">
    <property type="entry name" value="SDR_oxidoreductase"/>
</dbReference>
<dbReference type="Proteomes" id="UP000722625">
    <property type="component" value="Unassembled WGS sequence"/>
</dbReference>
<dbReference type="InterPro" id="IPR036291">
    <property type="entry name" value="NAD(P)-bd_dom_sf"/>
</dbReference>
<comment type="similarity">
    <text evidence="1 3">Belongs to the short-chain dehydrogenases/reductases (SDR) family.</text>
</comment>
<evidence type="ECO:0000313" key="5">
    <source>
        <dbReference type="Proteomes" id="UP000722625"/>
    </source>
</evidence>
<comment type="caution">
    <text evidence="4">The sequence shown here is derived from an EMBL/GenBank/DDBJ whole genome shotgun (WGS) entry which is preliminary data.</text>
</comment>